<dbReference type="PANTHER" id="PTHR38593">
    <property type="entry name" value="BLR2558 PROTEIN"/>
    <property type="match status" value="1"/>
</dbReference>
<keyword evidence="4" id="KW-1185">Reference proteome</keyword>
<dbReference type="EMBL" id="JAJGNP010000027">
    <property type="protein sequence ID" value="MCC4234779.1"/>
    <property type="molecule type" value="Genomic_DNA"/>
</dbReference>
<organism evidence="3 4">
    <name type="scientific">Sphingobium soli</name>
    <dbReference type="NCBI Taxonomy" id="1591116"/>
    <lineage>
        <taxon>Bacteria</taxon>
        <taxon>Pseudomonadati</taxon>
        <taxon>Pseudomonadota</taxon>
        <taxon>Alphaproteobacteria</taxon>
        <taxon>Sphingomonadales</taxon>
        <taxon>Sphingomonadaceae</taxon>
        <taxon>Sphingobium</taxon>
    </lineage>
</organism>
<evidence type="ECO:0000313" key="3">
    <source>
        <dbReference type="EMBL" id="MCC4234779.1"/>
    </source>
</evidence>
<sequence length="200" mass="20777">MKMTPLILTLPALALAACQQQPADETAATGNAAMPAGNAMIMAGNNASAMMPNAPVAAPTNAAGYVAQAGAADLFEIESSKAALEKSQNKAVRDFAQMMIDQHQKSTADIKAAAQKAGVTVQPPKLMANQQQMLEEIKAADAGRFDSVYVRNQRMAHDAALALHQGYARDGDTPALKQTAGAVAKVVQAHIDRLASLPAA</sequence>
<gene>
    <name evidence="3" type="ORF">LL253_19075</name>
</gene>
<dbReference type="InterPro" id="IPR012347">
    <property type="entry name" value="Ferritin-like"/>
</dbReference>
<feature type="signal peptide" evidence="1">
    <location>
        <begin position="1"/>
        <end position="23"/>
    </location>
</feature>
<evidence type="ECO:0000259" key="2">
    <source>
        <dbReference type="Pfam" id="PF13628"/>
    </source>
</evidence>
<protein>
    <submittedName>
        <fullName evidence="3">DUF4142 domain-containing protein</fullName>
    </submittedName>
</protein>
<evidence type="ECO:0000313" key="4">
    <source>
        <dbReference type="Proteomes" id="UP001198830"/>
    </source>
</evidence>
<proteinExistence type="predicted"/>
<dbReference type="Proteomes" id="UP001198830">
    <property type="component" value="Unassembled WGS sequence"/>
</dbReference>
<dbReference type="PROSITE" id="PS51257">
    <property type="entry name" value="PROKAR_LIPOPROTEIN"/>
    <property type="match status" value="1"/>
</dbReference>
<feature type="domain" description="DUF4142" evidence="2">
    <location>
        <begin position="63"/>
        <end position="195"/>
    </location>
</feature>
<dbReference type="PANTHER" id="PTHR38593:SF1">
    <property type="entry name" value="BLR2558 PROTEIN"/>
    <property type="match status" value="1"/>
</dbReference>
<reference evidence="3 4" key="1">
    <citation type="submission" date="2021-10" db="EMBL/GenBank/DDBJ databases">
        <title>The diversity and Nitrogen Metabolism of Culturable Nitrate-Utilizing Bacteria Within the Oxygen Minimum Zone of the Changjiang (Yangtze River)Estuary.</title>
        <authorList>
            <person name="Zhang D."/>
            <person name="Zheng J."/>
            <person name="Liu S."/>
            <person name="He W."/>
        </authorList>
    </citation>
    <scope>NUCLEOTIDE SEQUENCE [LARGE SCALE GENOMIC DNA]</scope>
    <source>
        <strain evidence="3 4">FXH275-2</strain>
    </source>
</reference>
<dbReference type="RefSeq" id="WP_228228133.1">
    <property type="nucleotide sequence ID" value="NZ_JAJGNP010000027.1"/>
</dbReference>
<accession>A0ABS8H878</accession>
<feature type="chain" id="PRO_5046072936" evidence="1">
    <location>
        <begin position="24"/>
        <end position="200"/>
    </location>
</feature>
<name>A0ABS8H878_9SPHN</name>
<keyword evidence="1" id="KW-0732">Signal</keyword>
<dbReference type="InterPro" id="IPR025419">
    <property type="entry name" value="DUF4142"/>
</dbReference>
<dbReference type="Gene3D" id="1.20.1260.10">
    <property type="match status" value="1"/>
</dbReference>
<dbReference type="Pfam" id="PF13628">
    <property type="entry name" value="DUF4142"/>
    <property type="match status" value="1"/>
</dbReference>
<comment type="caution">
    <text evidence="3">The sequence shown here is derived from an EMBL/GenBank/DDBJ whole genome shotgun (WGS) entry which is preliminary data.</text>
</comment>
<evidence type="ECO:0000256" key="1">
    <source>
        <dbReference type="SAM" id="SignalP"/>
    </source>
</evidence>